<evidence type="ECO:0000313" key="4">
    <source>
        <dbReference type="EMBL" id="CAG9323382.1"/>
    </source>
</evidence>
<dbReference type="Gene3D" id="2.160.20.80">
    <property type="entry name" value="E3 ubiquitin-protein ligase SopA"/>
    <property type="match status" value="1"/>
</dbReference>
<dbReference type="CDD" id="cd00200">
    <property type="entry name" value="WD40"/>
    <property type="match status" value="1"/>
</dbReference>
<feature type="repeat" description="WD" evidence="3">
    <location>
        <begin position="637"/>
        <end position="668"/>
    </location>
</feature>
<dbReference type="Pfam" id="PF00805">
    <property type="entry name" value="Pentapeptide"/>
    <property type="match status" value="1"/>
</dbReference>
<dbReference type="PRINTS" id="PR00320">
    <property type="entry name" value="GPROTEINBRPT"/>
</dbReference>
<feature type="repeat" description="WD" evidence="3">
    <location>
        <begin position="514"/>
        <end position="553"/>
    </location>
</feature>
<dbReference type="InterPro" id="IPR001680">
    <property type="entry name" value="WD40_rpt"/>
</dbReference>
<keyword evidence="2" id="KW-0677">Repeat</keyword>
<dbReference type="PANTHER" id="PTHR19879">
    <property type="entry name" value="TRANSCRIPTION INITIATION FACTOR TFIID"/>
    <property type="match status" value="1"/>
</dbReference>
<feature type="repeat" description="WD" evidence="3">
    <location>
        <begin position="726"/>
        <end position="761"/>
    </location>
</feature>
<evidence type="ECO:0008006" key="6">
    <source>
        <dbReference type="Google" id="ProtNLM"/>
    </source>
</evidence>
<dbReference type="Pfam" id="PF00400">
    <property type="entry name" value="WD40"/>
    <property type="match status" value="5"/>
</dbReference>
<dbReference type="InterPro" id="IPR036322">
    <property type="entry name" value="WD40_repeat_dom_sf"/>
</dbReference>
<dbReference type="InterPro" id="IPR020472">
    <property type="entry name" value="WD40_PAC1"/>
</dbReference>
<dbReference type="Proteomes" id="UP001162131">
    <property type="component" value="Unassembled WGS sequence"/>
</dbReference>
<gene>
    <name evidence="4" type="ORF">BSTOLATCC_MIC33281</name>
</gene>
<dbReference type="InterPro" id="IPR015943">
    <property type="entry name" value="WD40/YVTN_repeat-like_dom_sf"/>
</dbReference>
<dbReference type="PANTHER" id="PTHR19879:SF9">
    <property type="entry name" value="TRANSCRIPTION INITIATION FACTOR TFIID SUBUNIT 5"/>
    <property type="match status" value="1"/>
</dbReference>
<dbReference type="InterPro" id="IPR019775">
    <property type="entry name" value="WD40_repeat_CS"/>
</dbReference>
<keyword evidence="5" id="KW-1185">Reference proteome</keyword>
<dbReference type="AlphaFoldDB" id="A0AAU9JE16"/>
<dbReference type="SUPFAM" id="SSF141571">
    <property type="entry name" value="Pentapeptide repeat-like"/>
    <property type="match status" value="1"/>
</dbReference>
<dbReference type="InterPro" id="IPR001646">
    <property type="entry name" value="5peptide_repeat"/>
</dbReference>
<evidence type="ECO:0000313" key="5">
    <source>
        <dbReference type="Proteomes" id="UP001162131"/>
    </source>
</evidence>
<dbReference type="PROSITE" id="PS50082">
    <property type="entry name" value="WD_REPEATS_2"/>
    <property type="match status" value="3"/>
</dbReference>
<reference evidence="4" key="1">
    <citation type="submission" date="2021-09" db="EMBL/GenBank/DDBJ databases">
        <authorList>
            <consortium name="AG Swart"/>
            <person name="Singh M."/>
            <person name="Singh A."/>
            <person name="Seah K."/>
            <person name="Emmerich C."/>
        </authorList>
    </citation>
    <scope>NUCLEOTIDE SEQUENCE</scope>
    <source>
        <strain evidence="4">ATCC30299</strain>
    </source>
</reference>
<comment type="caution">
    <text evidence="4">The sequence shown here is derived from an EMBL/GenBank/DDBJ whole genome shotgun (WGS) entry which is preliminary data.</text>
</comment>
<dbReference type="Gene3D" id="2.130.10.10">
    <property type="entry name" value="YVTN repeat-like/Quinoprotein amine dehydrogenase"/>
    <property type="match status" value="3"/>
</dbReference>
<accession>A0AAU9JE16</accession>
<protein>
    <recommendedName>
        <fullName evidence="6">Anaphase-promoting complex subunit 4 WD40 domain-containing protein</fullName>
    </recommendedName>
</protein>
<dbReference type="SUPFAM" id="SSF50978">
    <property type="entry name" value="WD40 repeat-like"/>
    <property type="match status" value="3"/>
</dbReference>
<evidence type="ECO:0000256" key="2">
    <source>
        <dbReference type="ARBA" id="ARBA00022737"/>
    </source>
</evidence>
<dbReference type="PROSITE" id="PS00678">
    <property type="entry name" value="WD_REPEATS_1"/>
    <property type="match status" value="1"/>
</dbReference>
<dbReference type="EMBL" id="CAJZBQ010000033">
    <property type="protein sequence ID" value="CAG9323382.1"/>
    <property type="molecule type" value="Genomic_DNA"/>
</dbReference>
<proteinExistence type="predicted"/>
<dbReference type="SMART" id="SM00320">
    <property type="entry name" value="WD40"/>
    <property type="match status" value="10"/>
</dbReference>
<dbReference type="PROSITE" id="PS50294">
    <property type="entry name" value="WD_REPEATS_REGION"/>
    <property type="match status" value="2"/>
</dbReference>
<keyword evidence="1 3" id="KW-0853">WD repeat</keyword>
<name>A0AAU9JE16_9CILI</name>
<evidence type="ECO:0000256" key="1">
    <source>
        <dbReference type="ARBA" id="ARBA00022574"/>
    </source>
</evidence>
<evidence type="ECO:0000256" key="3">
    <source>
        <dbReference type="PROSITE-ProRule" id="PRU00221"/>
    </source>
</evidence>
<sequence length="761" mass="86880">MNLFYENSMSCKFSVIKKFRIGQKQIFTKKLINLIIARKFISNLSNCKDLNLIKESYLNKIDLKASPWLSGPIKDFLNESLKEILYSIVLLSRTADSIILAAINAIMLLNKAGFLFINKNLSNLKIPNADLSYGMFIDTNFESCNLSGVNFCNAHIYGSNFKNSNMAKVKFGEKVLMSNFIINVEALIFSPCGRFLAVAEDKTIYLYNSKTYQKFKQLIEDFPIRSLLFSDNGNYLLSRNSEMNAILWDISSSLKIGEFVRLIGSSGFSRCNNFLCFACACIDFNNKAIKVYSINTRNIICEISSISFQFWINFVIFSYSGKNLVVLSSGNSLTVLNLSSKRMINQIVCQYQNPIVISYNRKYIAFHYGNSKLFVYSTEKLEILISFETNHYQFDLLAFSPCGRYIALSLQKKAIEVFDLKLKEKIYKIFCNKTSIVKYINFHSNGKNIVAITSDRNLQSWKIPLDIEISKKYIARKGMTMASFSYDCQYFAAADEEGWIFIFLTENKKLYKEFQAHNKDILCISWSRDVLASSSRDLMIKIWDIYNGIPLKIIHTNLLSSWIEFSSDGKNLLACGFPNLINIWNIDNCQIPRTWSHHCKKVSMSHWSRCGDFLITGSSDKSISILNVNSLEILSELTDHRHEVDLISISICGKLLASCDLDKNVKIWYLGDFNHSYQEIKVTKQFNVGNLISSIVWTPDGNLILGDGEGKILVFNFYIQKSVQSVDAHKGLVASLDCSMNGKLIISSSKDRTVKIWKLDR</sequence>
<organism evidence="4 5">
    <name type="scientific">Blepharisma stoltei</name>
    <dbReference type="NCBI Taxonomy" id="1481888"/>
    <lineage>
        <taxon>Eukaryota</taxon>
        <taxon>Sar</taxon>
        <taxon>Alveolata</taxon>
        <taxon>Ciliophora</taxon>
        <taxon>Postciliodesmatophora</taxon>
        <taxon>Heterotrichea</taxon>
        <taxon>Heterotrichida</taxon>
        <taxon>Blepharismidae</taxon>
        <taxon>Blepharisma</taxon>
    </lineage>
</organism>